<evidence type="ECO:0000313" key="5">
    <source>
        <dbReference type="Proteomes" id="UP000515465"/>
    </source>
</evidence>
<gene>
    <name evidence="4" type="ORF">HB778_29070</name>
</gene>
<keyword evidence="2" id="KW-0472">Membrane</keyword>
<accession>A0A7G6T063</accession>
<proteinExistence type="predicted"/>
<feature type="compositionally biased region" description="Low complexity" evidence="1">
    <location>
        <begin position="55"/>
        <end position="66"/>
    </location>
</feature>
<dbReference type="EMBL" id="CP050296">
    <property type="protein sequence ID" value="QND60145.1"/>
    <property type="molecule type" value="Genomic_DNA"/>
</dbReference>
<organism evidence="4 5">
    <name type="scientific">Mesorhizobium huakuii</name>
    <dbReference type="NCBI Taxonomy" id="28104"/>
    <lineage>
        <taxon>Bacteria</taxon>
        <taxon>Pseudomonadati</taxon>
        <taxon>Pseudomonadota</taxon>
        <taxon>Alphaproteobacteria</taxon>
        <taxon>Hyphomicrobiales</taxon>
        <taxon>Phyllobacteriaceae</taxon>
        <taxon>Mesorhizobium</taxon>
    </lineage>
</organism>
<feature type="transmembrane region" description="Helical" evidence="2">
    <location>
        <begin position="98"/>
        <end position="120"/>
    </location>
</feature>
<keyword evidence="2" id="KW-0812">Transmembrane</keyword>
<reference evidence="4" key="1">
    <citation type="journal article" date="2020" name="Mol. Plant Microbe Interact.">
        <title>Complete genome sequences of four natural Pseudomonas isolates that catabolize a wide range of aromatic compounds relevant to lignin valorization.</title>
        <authorList>
            <person name="Hatmaker E.A."/>
            <person name="Presle G."/>
            <person name="Cannon O."/>
            <person name="Guss A.M."/>
            <person name="Elkins J.G."/>
        </authorList>
    </citation>
    <scope>NUCLEOTIDE SEQUENCE</scope>
    <source>
        <strain evidence="4">583</strain>
    </source>
</reference>
<evidence type="ECO:0000256" key="2">
    <source>
        <dbReference type="SAM" id="Phobius"/>
    </source>
</evidence>
<dbReference type="RefSeq" id="WP_183458909.1">
    <property type="nucleotide sequence ID" value="NZ_CP050296.1"/>
</dbReference>
<name>A0A7G6T063_9HYPH</name>
<feature type="signal peptide" evidence="3">
    <location>
        <begin position="1"/>
        <end position="28"/>
    </location>
</feature>
<dbReference type="Proteomes" id="UP000515465">
    <property type="component" value="Chromosome"/>
</dbReference>
<evidence type="ECO:0000313" key="4">
    <source>
        <dbReference type="EMBL" id="QND60145.1"/>
    </source>
</evidence>
<keyword evidence="2" id="KW-1133">Transmembrane helix</keyword>
<feature type="transmembrane region" description="Helical" evidence="2">
    <location>
        <begin position="155"/>
        <end position="174"/>
    </location>
</feature>
<evidence type="ECO:0000256" key="3">
    <source>
        <dbReference type="SAM" id="SignalP"/>
    </source>
</evidence>
<protein>
    <submittedName>
        <fullName evidence="4">Uncharacterized protein</fullName>
    </submittedName>
</protein>
<feature type="region of interest" description="Disordered" evidence="1">
    <location>
        <begin position="192"/>
        <end position="211"/>
    </location>
</feature>
<dbReference type="AlphaFoldDB" id="A0A7G6T063"/>
<sequence length="211" mass="23067">MRKPFPGVWALAMLFVSILFFSSLTVHAMASPPLETQQVFAQTESRDNPPPNSQKTETTKAATTGTDQSAGVQQPPKVIETFKSNGTTYYSTKHPWEIYLTACTVVLLICMTLILTAIAWRTGFTPDFQKSFVILTVIFASLFLIVAGYSDQQTAPVFSLLGAIIGYVFGRVNVADQILSDKIVAAKQLDQTKTGDVPDPTKVPSKQTPPF</sequence>
<feature type="chain" id="PRO_5028884954" evidence="3">
    <location>
        <begin position="29"/>
        <end position="211"/>
    </location>
</feature>
<evidence type="ECO:0000256" key="1">
    <source>
        <dbReference type="SAM" id="MobiDB-lite"/>
    </source>
</evidence>
<feature type="transmembrane region" description="Helical" evidence="2">
    <location>
        <begin position="132"/>
        <end position="149"/>
    </location>
</feature>
<feature type="region of interest" description="Disordered" evidence="1">
    <location>
        <begin position="41"/>
        <end position="74"/>
    </location>
</feature>
<keyword evidence="3" id="KW-0732">Signal</keyword>